<organism evidence="6 7">
    <name type="scientific">Pseudoduganella dura</name>
    <dbReference type="NCBI Taxonomy" id="321982"/>
    <lineage>
        <taxon>Bacteria</taxon>
        <taxon>Pseudomonadati</taxon>
        <taxon>Pseudomonadota</taxon>
        <taxon>Betaproteobacteria</taxon>
        <taxon>Burkholderiales</taxon>
        <taxon>Oxalobacteraceae</taxon>
        <taxon>Telluria group</taxon>
        <taxon>Pseudoduganella</taxon>
    </lineage>
</organism>
<feature type="transmembrane region" description="Helical" evidence="5">
    <location>
        <begin position="50"/>
        <end position="71"/>
    </location>
</feature>
<keyword evidence="7" id="KW-1185">Reference proteome</keyword>
<name>A0A6I3XHH7_9BURK</name>
<feature type="transmembrane region" description="Helical" evidence="5">
    <location>
        <begin position="213"/>
        <end position="231"/>
    </location>
</feature>
<dbReference type="InterPro" id="IPR002293">
    <property type="entry name" value="AA/rel_permease1"/>
</dbReference>
<evidence type="ECO:0000313" key="6">
    <source>
        <dbReference type="EMBL" id="MUI13843.1"/>
    </source>
</evidence>
<accession>A0A6I3XHH7</accession>
<feature type="transmembrane region" description="Helical" evidence="5">
    <location>
        <begin position="180"/>
        <end position="201"/>
    </location>
</feature>
<sequence>MSQTLVQKLTRTKPVEATAGSSLETTPGIGMEVTQEAHHAPGGLARSMGLFSLTMIGVGATIGTGIFFTMVEAVPKAGPAVILSFLLAALTAGLTALCYAELSFRIPASGSSYSFAYATVGEFLAFIMAACLLLEYGLAASATAIGWSDYLNNFLANAFGWHIPTLLRTPMIVSTHEGVLFNWGHVNLPPIILVMLCCFLLSRGAKESARTNAIMVIIKLVILLFFVAVALTGFDADNFTPFFKGEGEKGLLGMAGVTAAAGTVFFSFIGLDTVATAGEEVHNPKRNVPLGILMALGIVTVFYLLVAVAAMGAQPARMFEGQEAGLAVILQNVTGQAWPALVLSAGAVISVFSVTLVTIYGQTRILYAISRDGLISKRFHKVHQRTATPVWNTIVVSIVVGCVAGFVDATFLWDMVSMGTLTAFMVVSVAVPVMRMKERRAGTYVKGAKGGFRIPFGPYLVPGLSIAACAYLMVGLSHTTRVIFSIWMAAAIFTYFAYGIRNSRLNKA</sequence>
<keyword evidence="2 5" id="KW-0812">Transmembrane</keyword>
<dbReference type="AlphaFoldDB" id="A0A6I3XHH7"/>
<dbReference type="Pfam" id="PF13520">
    <property type="entry name" value="AA_permease_2"/>
    <property type="match status" value="1"/>
</dbReference>
<feature type="transmembrane region" description="Helical" evidence="5">
    <location>
        <begin position="292"/>
        <end position="313"/>
    </location>
</feature>
<dbReference type="Gene3D" id="1.20.1740.10">
    <property type="entry name" value="Amino acid/polyamine transporter I"/>
    <property type="match status" value="1"/>
</dbReference>
<dbReference type="GO" id="GO:0015171">
    <property type="term" value="F:amino acid transmembrane transporter activity"/>
    <property type="evidence" value="ECO:0007669"/>
    <property type="project" value="TreeGrafter"/>
</dbReference>
<evidence type="ECO:0000256" key="3">
    <source>
        <dbReference type="ARBA" id="ARBA00022989"/>
    </source>
</evidence>
<gene>
    <name evidence="6" type="ORF">GJV26_15475</name>
</gene>
<feature type="transmembrane region" description="Helical" evidence="5">
    <location>
        <begin position="123"/>
        <end position="147"/>
    </location>
</feature>
<dbReference type="PANTHER" id="PTHR43243:SF24">
    <property type="entry name" value="CATIONIC AMINO ACID TRANSPORT INTEGRAL MEMBRANE PROTEIN ROCE-RELATED"/>
    <property type="match status" value="1"/>
</dbReference>
<comment type="subcellular location">
    <subcellularLocation>
        <location evidence="1">Membrane</location>
        <topology evidence="1">Multi-pass membrane protein</topology>
    </subcellularLocation>
</comment>
<keyword evidence="3 5" id="KW-1133">Transmembrane helix</keyword>
<reference evidence="6 7" key="1">
    <citation type="submission" date="2019-11" db="EMBL/GenBank/DDBJ databases">
        <title>Draft Genome Sequences of Six Type Strains of the Genus Massilia.</title>
        <authorList>
            <person name="Miess H."/>
            <person name="Frediansyah A."/>
            <person name="Goeker M."/>
            <person name="Gross H."/>
        </authorList>
    </citation>
    <scope>NUCLEOTIDE SEQUENCE [LARGE SCALE GENOMIC DNA]</scope>
    <source>
        <strain evidence="6 7">DSM 17513</strain>
    </source>
</reference>
<dbReference type="Proteomes" id="UP000431684">
    <property type="component" value="Unassembled WGS sequence"/>
</dbReference>
<feature type="transmembrane region" description="Helical" evidence="5">
    <location>
        <begin position="251"/>
        <end position="271"/>
    </location>
</feature>
<proteinExistence type="predicted"/>
<dbReference type="GO" id="GO:0016020">
    <property type="term" value="C:membrane"/>
    <property type="evidence" value="ECO:0007669"/>
    <property type="project" value="UniProtKB-SubCell"/>
</dbReference>
<evidence type="ECO:0000313" key="7">
    <source>
        <dbReference type="Proteomes" id="UP000431684"/>
    </source>
</evidence>
<feature type="transmembrane region" description="Helical" evidence="5">
    <location>
        <begin position="390"/>
        <end position="409"/>
    </location>
</feature>
<comment type="caution">
    <text evidence="6">The sequence shown here is derived from an EMBL/GenBank/DDBJ whole genome shotgun (WGS) entry which is preliminary data.</text>
</comment>
<feature type="transmembrane region" description="Helical" evidence="5">
    <location>
        <begin position="340"/>
        <end position="369"/>
    </location>
</feature>
<evidence type="ECO:0000256" key="4">
    <source>
        <dbReference type="ARBA" id="ARBA00023136"/>
    </source>
</evidence>
<evidence type="ECO:0000256" key="2">
    <source>
        <dbReference type="ARBA" id="ARBA00022692"/>
    </source>
</evidence>
<feature type="transmembrane region" description="Helical" evidence="5">
    <location>
        <begin position="77"/>
        <end position="102"/>
    </location>
</feature>
<evidence type="ECO:0000256" key="5">
    <source>
        <dbReference type="SAM" id="Phobius"/>
    </source>
</evidence>
<dbReference type="PANTHER" id="PTHR43243">
    <property type="entry name" value="INNER MEMBRANE TRANSPORTER YGJI-RELATED"/>
    <property type="match status" value="1"/>
</dbReference>
<dbReference type="PIRSF" id="PIRSF006060">
    <property type="entry name" value="AA_transporter"/>
    <property type="match status" value="1"/>
</dbReference>
<feature type="transmembrane region" description="Helical" evidence="5">
    <location>
        <begin position="482"/>
        <end position="500"/>
    </location>
</feature>
<protein>
    <submittedName>
        <fullName evidence="6">Amino acid permease</fullName>
    </submittedName>
</protein>
<feature type="transmembrane region" description="Helical" evidence="5">
    <location>
        <begin position="415"/>
        <end position="435"/>
    </location>
</feature>
<feature type="transmembrane region" description="Helical" evidence="5">
    <location>
        <begin position="456"/>
        <end position="476"/>
    </location>
</feature>
<evidence type="ECO:0000256" key="1">
    <source>
        <dbReference type="ARBA" id="ARBA00004141"/>
    </source>
</evidence>
<dbReference type="EMBL" id="WNWM01000002">
    <property type="protein sequence ID" value="MUI13843.1"/>
    <property type="molecule type" value="Genomic_DNA"/>
</dbReference>
<keyword evidence="4 5" id="KW-0472">Membrane</keyword>